<dbReference type="Proteomes" id="UP001597511">
    <property type="component" value="Unassembled WGS sequence"/>
</dbReference>
<keyword evidence="2" id="KW-1185">Reference proteome</keyword>
<name>A0ABW6AAL8_9BACT</name>
<evidence type="ECO:0000313" key="2">
    <source>
        <dbReference type="Proteomes" id="UP001597511"/>
    </source>
</evidence>
<protein>
    <recommendedName>
        <fullName evidence="3">Tetratricopeptide repeat-containing protein</fullName>
    </recommendedName>
</protein>
<sequence length="312" mass="34060">MTVIANKVTDLLFSNVHTLDELSQEQLQSLAAQYPYFSPLHFLLAAKDNHTGLKDTTVYNRTLLHFPNAIQLDYLLNGGGEANITQPVVAGSPAAVITAEPVTEVPGPETETEPLTEATAPEAISAETPQTEVPAPVTTGSPAITLPDPAFPGEEEEPLPDDEIVDDGHEIVIPGLKIEAIDPKTAELNLTPVHLHTVDYFASLGIKFKEQDKPLNKFDLQLKSFTDWLKIIKKSPDNQPDKANDAKADQKVAEMAGLSLKDDKVITETMAEVWIKQGDTAKAIEVYQKLSLLDPAKSTYFASRIENLKKSN</sequence>
<evidence type="ECO:0000313" key="1">
    <source>
        <dbReference type="EMBL" id="MFD2921822.1"/>
    </source>
</evidence>
<organism evidence="1 2">
    <name type="scientific">Terrimonas rubra</name>
    <dbReference type="NCBI Taxonomy" id="1035890"/>
    <lineage>
        <taxon>Bacteria</taxon>
        <taxon>Pseudomonadati</taxon>
        <taxon>Bacteroidota</taxon>
        <taxon>Chitinophagia</taxon>
        <taxon>Chitinophagales</taxon>
        <taxon>Chitinophagaceae</taxon>
        <taxon>Terrimonas</taxon>
    </lineage>
</organism>
<evidence type="ECO:0008006" key="3">
    <source>
        <dbReference type="Google" id="ProtNLM"/>
    </source>
</evidence>
<accession>A0ABW6AAL8</accession>
<reference evidence="2" key="1">
    <citation type="journal article" date="2019" name="Int. J. Syst. Evol. Microbiol.">
        <title>The Global Catalogue of Microorganisms (GCM) 10K type strain sequencing project: providing services to taxonomists for standard genome sequencing and annotation.</title>
        <authorList>
            <consortium name="The Broad Institute Genomics Platform"/>
            <consortium name="The Broad Institute Genome Sequencing Center for Infectious Disease"/>
            <person name="Wu L."/>
            <person name="Ma J."/>
        </authorList>
    </citation>
    <scope>NUCLEOTIDE SEQUENCE [LARGE SCALE GENOMIC DNA]</scope>
    <source>
        <strain evidence="2">KCTC 23299</strain>
    </source>
</reference>
<proteinExistence type="predicted"/>
<dbReference type="EMBL" id="JBHUOZ010000003">
    <property type="protein sequence ID" value="MFD2921822.1"/>
    <property type="molecule type" value="Genomic_DNA"/>
</dbReference>
<dbReference type="RefSeq" id="WP_386102874.1">
    <property type="nucleotide sequence ID" value="NZ_JBHUOZ010000003.1"/>
</dbReference>
<gene>
    <name evidence="1" type="ORF">ACFS6H_19035</name>
</gene>
<comment type="caution">
    <text evidence="1">The sequence shown here is derived from an EMBL/GenBank/DDBJ whole genome shotgun (WGS) entry which is preliminary data.</text>
</comment>